<organism evidence="1 2">
    <name type="scientific">Symmachiella macrocystis</name>
    <dbReference type="NCBI Taxonomy" id="2527985"/>
    <lineage>
        <taxon>Bacteria</taxon>
        <taxon>Pseudomonadati</taxon>
        <taxon>Planctomycetota</taxon>
        <taxon>Planctomycetia</taxon>
        <taxon>Planctomycetales</taxon>
        <taxon>Planctomycetaceae</taxon>
        <taxon>Symmachiella</taxon>
    </lineage>
</organism>
<dbReference type="Proteomes" id="UP000320735">
    <property type="component" value="Unassembled WGS sequence"/>
</dbReference>
<name>A0A5C6BCF4_9PLAN</name>
<dbReference type="EMBL" id="SJPP01000002">
    <property type="protein sequence ID" value="TWU08979.1"/>
    <property type="molecule type" value="Genomic_DNA"/>
</dbReference>
<keyword evidence="2" id="KW-1185">Reference proteome</keyword>
<comment type="caution">
    <text evidence="1">The sequence shown here is derived from an EMBL/GenBank/DDBJ whole genome shotgun (WGS) entry which is preliminary data.</text>
</comment>
<gene>
    <name evidence="1" type="ORF">CA54_42190</name>
</gene>
<evidence type="ECO:0000313" key="2">
    <source>
        <dbReference type="Proteomes" id="UP000320735"/>
    </source>
</evidence>
<dbReference type="AlphaFoldDB" id="A0A5C6BCF4"/>
<sequence length="92" mass="9948">MKLAAREDFDCSRWFFEDVSESAIDNHGIAVENATVGGNFDRFTVAKHLQNSKLLLGRGVPQANLAIPSSLSDPLAVGTPSDAGRPVFMPFK</sequence>
<accession>A0A5C6BCF4</accession>
<evidence type="ECO:0000313" key="1">
    <source>
        <dbReference type="EMBL" id="TWU08979.1"/>
    </source>
</evidence>
<proteinExistence type="predicted"/>
<protein>
    <submittedName>
        <fullName evidence="1">Uncharacterized protein</fullName>
    </submittedName>
</protein>
<reference evidence="1 2" key="1">
    <citation type="submission" date="2019-02" db="EMBL/GenBank/DDBJ databases">
        <title>Deep-cultivation of Planctomycetes and their phenomic and genomic characterization uncovers novel biology.</title>
        <authorList>
            <person name="Wiegand S."/>
            <person name="Jogler M."/>
            <person name="Boedeker C."/>
            <person name="Pinto D."/>
            <person name="Vollmers J."/>
            <person name="Rivas-Marin E."/>
            <person name="Kohn T."/>
            <person name="Peeters S.H."/>
            <person name="Heuer A."/>
            <person name="Rast P."/>
            <person name="Oberbeckmann S."/>
            <person name="Bunk B."/>
            <person name="Jeske O."/>
            <person name="Meyerdierks A."/>
            <person name="Storesund J.E."/>
            <person name="Kallscheuer N."/>
            <person name="Luecker S."/>
            <person name="Lage O.M."/>
            <person name="Pohl T."/>
            <person name="Merkel B.J."/>
            <person name="Hornburger P."/>
            <person name="Mueller R.-W."/>
            <person name="Bruemmer F."/>
            <person name="Labrenz M."/>
            <person name="Spormann A.M."/>
            <person name="Op Den Camp H."/>
            <person name="Overmann J."/>
            <person name="Amann R."/>
            <person name="Jetten M.S.M."/>
            <person name="Mascher T."/>
            <person name="Medema M.H."/>
            <person name="Devos D.P."/>
            <person name="Kaster A.-K."/>
            <person name="Ovreas L."/>
            <person name="Rohde M."/>
            <person name="Galperin M.Y."/>
            <person name="Jogler C."/>
        </authorList>
    </citation>
    <scope>NUCLEOTIDE SEQUENCE [LARGE SCALE GENOMIC DNA]</scope>
    <source>
        <strain evidence="1 2">CA54</strain>
    </source>
</reference>